<dbReference type="InterPro" id="IPR002622">
    <property type="entry name" value="Transposase_14"/>
</dbReference>
<evidence type="ECO:0000313" key="3">
    <source>
        <dbReference type="Proteomes" id="UP001303046"/>
    </source>
</evidence>
<dbReference type="InterPro" id="IPR052709">
    <property type="entry name" value="Transposase-MT_Hybrid"/>
</dbReference>
<dbReference type="Pfam" id="PF01710">
    <property type="entry name" value="HTH_Tnp_IS630"/>
    <property type="match status" value="1"/>
</dbReference>
<sequence>MSFNDNRWTSTVSDWVYRDIERTTRRPLTQCSDFFTKSFKENYDALRGFMRKEEPLGDSGMRSGQMEELLASARPLRRSTGVKVIKQQLTFRRYRLCQSLEKINGISDLFSQAPHHPTESIQTIGNGILARAYRFFHKNVPMQQMFMYKKETYYDYESDIVLVRMFNSNDVTLYSNKSQQISEGSHVDVISRSQYYKWFQRFENGNESLEDEEHRRRPQVVDDELLKKAIESDPTQTARKLALEFGCSNSTIDEHLHTIGKTNRCGKWVPHKLSDENKAVRKSKKNRRVGLESFAASAV</sequence>
<evidence type="ECO:0000313" key="2">
    <source>
        <dbReference type="EMBL" id="KAK6763243.1"/>
    </source>
</evidence>
<feature type="domain" description="Transposase Synechocystis PCC 6803" evidence="1">
    <location>
        <begin position="174"/>
        <end position="257"/>
    </location>
</feature>
<evidence type="ECO:0000259" key="1">
    <source>
        <dbReference type="Pfam" id="PF01710"/>
    </source>
</evidence>
<dbReference type="Gene3D" id="1.10.10.10">
    <property type="entry name" value="Winged helix-like DNA-binding domain superfamily/Winged helix DNA-binding domain"/>
    <property type="match status" value="1"/>
</dbReference>
<reference evidence="2 3" key="1">
    <citation type="submission" date="2023-08" db="EMBL/GenBank/DDBJ databases">
        <title>A Necator americanus chromosomal reference genome.</title>
        <authorList>
            <person name="Ilik V."/>
            <person name="Petrzelkova K.J."/>
            <person name="Pardy F."/>
            <person name="Fuh T."/>
            <person name="Niatou-Singa F.S."/>
            <person name="Gouil Q."/>
            <person name="Baker L."/>
            <person name="Ritchie M.E."/>
            <person name="Jex A.R."/>
            <person name="Gazzola D."/>
            <person name="Li H."/>
            <person name="Toshio Fujiwara R."/>
            <person name="Zhan B."/>
            <person name="Aroian R.V."/>
            <person name="Pafco B."/>
            <person name="Schwarz E.M."/>
        </authorList>
    </citation>
    <scope>NUCLEOTIDE SEQUENCE [LARGE SCALE GENOMIC DNA]</scope>
    <source>
        <strain evidence="2 3">Aroian</strain>
        <tissue evidence="2">Whole animal</tissue>
    </source>
</reference>
<proteinExistence type="predicted"/>
<dbReference type="InterPro" id="IPR036388">
    <property type="entry name" value="WH-like_DNA-bd_sf"/>
</dbReference>
<gene>
    <name evidence="2" type="primary">Necator_chrX.g23979</name>
    <name evidence="2" type="ORF">RB195_023814</name>
</gene>
<dbReference type="Proteomes" id="UP001303046">
    <property type="component" value="Unassembled WGS sequence"/>
</dbReference>
<keyword evidence="3" id="KW-1185">Reference proteome</keyword>
<protein>
    <recommendedName>
        <fullName evidence="1">Transposase Synechocystis PCC 6803 domain-containing protein</fullName>
    </recommendedName>
</protein>
<name>A0ABR1EKW3_NECAM</name>
<dbReference type="PANTHER" id="PTHR46060:SF2">
    <property type="entry name" value="HISTONE-LYSINE N-METHYLTRANSFERASE SETMAR"/>
    <property type="match status" value="1"/>
</dbReference>
<comment type="caution">
    <text evidence="2">The sequence shown here is derived from an EMBL/GenBank/DDBJ whole genome shotgun (WGS) entry which is preliminary data.</text>
</comment>
<accession>A0ABR1EKW3</accession>
<organism evidence="2 3">
    <name type="scientific">Necator americanus</name>
    <name type="common">Human hookworm</name>
    <dbReference type="NCBI Taxonomy" id="51031"/>
    <lineage>
        <taxon>Eukaryota</taxon>
        <taxon>Metazoa</taxon>
        <taxon>Ecdysozoa</taxon>
        <taxon>Nematoda</taxon>
        <taxon>Chromadorea</taxon>
        <taxon>Rhabditida</taxon>
        <taxon>Rhabditina</taxon>
        <taxon>Rhabditomorpha</taxon>
        <taxon>Strongyloidea</taxon>
        <taxon>Ancylostomatidae</taxon>
        <taxon>Bunostominae</taxon>
        <taxon>Necator</taxon>
    </lineage>
</organism>
<dbReference type="EMBL" id="JAVFWL010000006">
    <property type="protein sequence ID" value="KAK6763243.1"/>
    <property type="molecule type" value="Genomic_DNA"/>
</dbReference>
<dbReference type="PANTHER" id="PTHR46060">
    <property type="entry name" value="MARINER MOS1 TRANSPOSASE-LIKE PROTEIN"/>
    <property type="match status" value="1"/>
</dbReference>